<accession>L1JVT4</accession>
<dbReference type="GO" id="GO:0005737">
    <property type="term" value="C:cytoplasm"/>
    <property type="evidence" value="ECO:0007669"/>
    <property type="project" value="TreeGrafter"/>
</dbReference>
<dbReference type="KEGG" id="gtt:GUITHDRAFT_101854"/>
<evidence type="ECO:0000313" key="2">
    <source>
        <dbReference type="EnsemblProtists" id="EKX52696"/>
    </source>
</evidence>
<dbReference type="PANTHER" id="PTHR12480:SF35">
    <property type="entry name" value="TRANSCRIPTION FACTOR JUMONJI, JMJC DOMAIN-CONTAINING PROTEIN"/>
    <property type="match status" value="1"/>
</dbReference>
<dbReference type="SUPFAM" id="SSF51197">
    <property type="entry name" value="Clavaminate synthase-like"/>
    <property type="match status" value="1"/>
</dbReference>
<keyword evidence="3" id="KW-1185">Reference proteome</keyword>
<dbReference type="EnsemblProtists" id="EKX52696">
    <property type="protein sequence ID" value="EKX52696"/>
    <property type="gene ID" value="GUITHDRAFT_101854"/>
</dbReference>
<dbReference type="AlphaFoldDB" id="L1JVT4"/>
<dbReference type="HOGENOM" id="CLU_553728_0_0_1"/>
<dbReference type="Proteomes" id="UP000011087">
    <property type="component" value="Unassembled WGS sequence"/>
</dbReference>
<organism evidence="1">
    <name type="scientific">Guillardia theta (strain CCMP2712)</name>
    <name type="common">Cryptophyte</name>
    <dbReference type="NCBI Taxonomy" id="905079"/>
    <lineage>
        <taxon>Eukaryota</taxon>
        <taxon>Cryptophyceae</taxon>
        <taxon>Pyrenomonadales</taxon>
        <taxon>Geminigeraceae</taxon>
        <taxon>Guillardia</taxon>
    </lineage>
</organism>
<evidence type="ECO:0000313" key="3">
    <source>
        <dbReference type="Proteomes" id="UP000011087"/>
    </source>
</evidence>
<dbReference type="RefSeq" id="XP_005839676.1">
    <property type="nucleotide sequence ID" value="XM_005839619.1"/>
</dbReference>
<proteinExistence type="predicted"/>
<reference evidence="1 3" key="1">
    <citation type="journal article" date="2012" name="Nature">
        <title>Algal genomes reveal evolutionary mosaicism and the fate of nucleomorphs.</title>
        <authorList>
            <consortium name="DOE Joint Genome Institute"/>
            <person name="Curtis B.A."/>
            <person name="Tanifuji G."/>
            <person name="Burki F."/>
            <person name="Gruber A."/>
            <person name="Irimia M."/>
            <person name="Maruyama S."/>
            <person name="Arias M.C."/>
            <person name="Ball S.G."/>
            <person name="Gile G.H."/>
            <person name="Hirakawa Y."/>
            <person name="Hopkins J.F."/>
            <person name="Kuo A."/>
            <person name="Rensing S.A."/>
            <person name="Schmutz J."/>
            <person name="Symeonidi A."/>
            <person name="Elias M."/>
            <person name="Eveleigh R.J."/>
            <person name="Herman E.K."/>
            <person name="Klute M.J."/>
            <person name="Nakayama T."/>
            <person name="Obornik M."/>
            <person name="Reyes-Prieto A."/>
            <person name="Armbrust E.V."/>
            <person name="Aves S.J."/>
            <person name="Beiko R.G."/>
            <person name="Coutinho P."/>
            <person name="Dacks J.B."/>
            <person name="Durnford D.G."/>
            <person name="Fast N.M."/>
            <person name="Green B.R."/>
            <person name="Grisdale C.J."/>
            <person name="Hempel F."/>
            <person name="Henrissat B."/>
            <person name="Hoppner M.P."/>
            <person name="Ishida K."/>
            <person name="Kim E."/>
            <person name="Koreny L."/>
            <person name="Kroth P.G."/>
            <person name="Liu Y."/>
            <person name="Malik S.B."/>
            <person name="Maier U.G."/>
            <person name="McRose D."/>
            <person name="Mock T."/>
            <person name="Neilson J.A."/>
            <person name="Onodera N.T."/>
            <person name="Poole A.M."/>
            <person name="Pritham E.J."/>
            <person name="Richards T.A."/>
            <person name="Rocap G."/>
            <person name="Roy S.W."/>
            <person name="Sarai C."/>
            <person name="Schaack S."/>
            <person name="Shirato S."/>
            <person name="Slamovits C.H."/>
            <person name="Spencer D.F."/>
            <person name="Suzuki S."/>
            <person name="Worden A.Z."/>
            <person name="Zauner S."/>
            <person name="Barry K."/>
            <person name="Bell C."/>
            <person name="Bharti A.K."/>
            <person name="Crow J.A."/>
            <person name="Grimwood J."/>
            <person name="Kramer R."/>
            <person name="Lindquist E."/>
            <person name="Lucas S."/>
            <person name="Salamov A."/>
            <person name="McFadden G.I."/>
            <person name="Lane C.E."/>
            <person name="Keeling P.J."/>
            <person name="Gray M.W."/>
            <person name="Grigoriev I.V."/>
            <person name="Archibald J.M."/>
        </authorList>
    </citation>
    <scope>NUCLEOTIDE SEQUENCE</scope>
    <source>
        <strain evidence="1 3">CCMP2712</strain>
    </source>
</reference>
<evidence type="ECO:0008006" key="4">
    <source>
        <dbReference type="Google" id="ProtNLM"/>
    </source>
</evidence>
<dbReference type="GeneID" id="17309285"/>
<reference evidence="3" key="2">
    <citation type="submission" date="2012-11" db="EMBL/GenBank/DDBJ databases">
        <authorList>
            <person name="Kuo A."/>
            <person name="Curtis B.A."/>
            <person name="Tanifuji G."/>
            <person name="Burki F."/>
            <person name="Gruber A."/>
            <person name="Irimia M."/>
            <person name="Maruyama S."/>
            <person name="Arias M.C."/>
            <person name="Ball S.G."/>
            <person name="Gile G.H."/>
            <person name="Hirakawa Y."/>
            <person name="Hopkins J.F."/>
            <person name="Rensing S.A."/>
            <person name="Schmutz J."/>
            <person name="Symeonidi A."/>
            <person name="Elias M."/>
            <person name="Eveleigh R.J."/>
            <person name="Herman E.K."/>
            <person name="Klute M.J."/>
            <person name="Nakayama T."/>
            <person name="Obornik M."/>
            <person name="Reyes-Prieto A."/>
            <person name="Armbrust E.V."/>
            <person name="Aves S.J."/>
            <person name="Beiko R.G."/>
            <person name="Coutinho P."/>
            <person name="Dacks J.B."/>
            <person name="Durnford D.G."/>
            <person name="Fast N.M."/>
            <person name="Green B.R."/>
            <person name="Grisdale C."/>
            <person name="Hempe F."/>
            <person name="Henrissat B."/>
            <person name="Hoppner M.P."/>
            <person name="Ishida K.-I."/>
            <person name="Kim E."/>
            <person name="Koreny L."/>
            <person name="Kroth P.G."/>
            <person name="Liu Y."/>
            <person name="Malik S.-B."/>
            <person name="Maier U.G."/>
            <person name="McRose D."/>
            <person name="Mock T."/>
            <person name="Neilson J.A."/>
            <person name="Onodera N.T."/>
            <person name="Poole A.M."/>
            <person name="Pritham E.J."/>
            <person name="Richards T.A."/>
            <person name="Rocap G."/>
            <person name="Roy S.W."/>
            <person name="Sarai C."/>
            <person name="Schaack S."/>
            <person name="Shirato S."/>
            <person name="Slamovits C.H."/>
            <person name="Spencer D.F."/>
            <person name="Suzuki S."/>
            <person name="Worden A.Z."/>
            <person name="Zauner S."/>
            <person name="Barry K."/>
            <person name="Bell C."/>
            <person name="Bharti A.K."/>
            <person name="Crow J.A."/>
            <person name="Grimwood J."/>
            <person name="Kramer R."/>
            <person name="Lindquist E."/>
            <person name="Lucas S."/>
            <person name="Salamov A."/>
            <person name="McFadden G.I."/>
            <person name="Lane C.E."/>
            <person name="Keeling P.J."/>
            <person name="Gray M.W."/>
            <person name="Grigoriev I.V."/>
            <person name="Archibald J.M."/>
        </authorList>
    </citation>
    <scope>NUCLEOTIDE SEQUENCE</scope>
    <source>
        <strain evidence="3">CCMP2712</strain>
    </source>
</reference>
<dbReference type="PANTHER" id="PTHR12480">
    <property type="entry name" value="ARGININE DEMETHYLASE AND LYSYL-HYDROXYLASE JMJD"/>
    <property type="match status" value="1"/>
</dbReference>
<dbReference type="EMBL" id="JH992972">
    <property type="protein sequence ID" value="EKX52696.1"/>
    <property type="molecule type" value="Genomic_DNA"/>
</dbReference>
<name>L1JVT4_GUITC</name>
<dbReference type="InterPro" id="IPR050910">
    <property type="entry name" value="JMJD6_ArgDemeth/LysHydrox"/>
</dbReference>
<gene>
    <name evidence="1" type="ORF">GUITHDRAFT_101854</name>
</gene>
<dbReference type="Gene3D" id="2.60.120.650">
    <property type="entry name" value="Cupin"/>
    <property type="match status" value="1"/>
</dbReference>
<protein>
    <recommendedName>
        <fullName evidence="4">JmjC domain-containing protein</fullName>
    </recommendedName>
</protein>
<sequence length="493" mass="55062">MELSEADRKLWALGSQQDVDQLLAQDVQFLCSQSSRTCRDRSGEFNKCLDAVKDLQPRGCNSIEYIQSSEQTTEAFHRNYAAQGRPCMILGCSHGWRAKERWRGAEELVRWYGDVAVRVTEIADAKTNVARPLRISLRHYVSYASQDSGGAEFPCWILFPPISDDEVLKSLGIEKNSYKNKMVPPCIGVAVVDGVAVHSVVVDDDDNDNDNDDYYAQVPEGWWHAVLNLDFTAAITANPLLPATLPRVLESMNWPKTFLWKFVLQAAERWPELKSGGWGGNEEETSKLLSFLEEAQQKHADGYDEFSDLSSWLRKLGDLHLKPVPPHAVVIIDTDSVLVKRGKGVLHSDSLMNLQRIIKAVNAEIVPSGPSRTSQALRDVKTLRSLCVVILVIAGTCECSCKVGDNVQKILDFVSRQCNDDCPWVVIDEEVIVHRRPGVVLTNELMQELGEEGPDALMLHILLRQQCISTKDGITDQVAAAAVEKLLSYMEDE</sequence>
<reference evidence="2" key="3">
    <citation type="submission" date="2015-06" db="UniProtKB">
        <authorList>
            <consortium name="EnsemblProtists"/>
        </authorList>
    </citation>
    <scope>IDENTIFICATION</scope>
</reference>
<dbReference type="PaxDb" id="55529-EKX52696"/>
<evidence type="ECO:0000313" key="1">
    <source>
        <dbReference type="EMBL" id="EKX52696.1"/>
    </source>
</evidence>